<keyword evidence="3" id="KW-0963">Cytoplasm</keyword>
<dbReference type="PANTHER" id="PTHR20982">
    <property type="entry name" value="RIBOSOME RECYCLING FACTOR"/>
    <property type="match status" value="1"/>
</dbReference>
<accession>A0A0G1Q7Z2</accession>
<reference evidence="5 6" key="1">
    <citation type="journal article" date="2015" name="Nature">
        <title>rRNA introns, odd ribosomes, and small enigmatic genomes across a large radiation of phyla.</title>
        <authorList>
            <person name="Brown C.T."/>
            <person name="Hug L.A."/>
            <person name="Thomas B.C."/>
            <person name="Sharon I."/>
            <person name="Castelle C.J."/>
            <person name="Singh A."/>
            <person name="Wilkins M.J."/>
            <person name="Williams K.H."/>
            <person name="Banfield J.F."/>
        </authorList>
    </citation>
    <scope>NUCLEOTIDE SEQUENCE [LARGE SCALE GENOMIC DNA]</scope>
</reference>
<comment type="subcellular location">
    <subcellularLocation>
        <location evidence="3">Cytoplasm</location>
    </subcellularLocation>
</comment>
<dbReference type="CDD" id="cd00520">
    <property type="entry name" value="RRF"/>
    <property type="match status" value="1"/>
</dbReference>
<evidence type="ECO:0000256" key="3">
    <source>
        <dbReference type="HAMAP-Rule" id="MF_00040"/>
    </source>
</evidence>
<dbReference type="InterPro" id="IPR036191">
    <property type="entry name" value="RRF_sf"/>
</dbReference>
<feature type="domain" description="Ribosome recycling factor" evidence="4">
    <location>
        <begin position="19"/>
        <end position="182"/>
    </location>
</feature>
<comment type="caution">
    <text evidence="5">The sequence shown here is derived from an EMBL/GenBank/DDBJ whole genome shotgun (WGS) entry which is preliminary data.</text>
</comment>
<gene>
    <name evidence="3" type="primary">frr</name>
    <name evidence="5" type="ORF">UX57_C0006G0009</name>
</gene>
<dbReference type="InterPro" id="IPR002661">
    <property type="entry name" value="Ribosome_recyc_fac"/>
</dbReference>
<dbReference type="HAMAP" id="MF_00040">
    <property type="entry name" value="RRF"/>
    <property type="match status" value="1"/>
</dbReference>
<dbReference type="SUPFAM" id="SSF55194">
    <property type="entry name" value="Ribosome recycling factor, RRF"/>
    <property type="match status" value="1"/>
</dbReference>
<sequence>MHAFLVSHKEDFQSVVDHLQKDFNALRTGRASPALVEDIKIQAYGAIMDIKSVASIMTQDAKTLVIEPWDKSMTQAIEKGIREANVGINPAVDGSTVRISLPQMTEENRRHLVKQMKEREEEAKVSARGVRENVREQVMAMEKAKEIGEDEKFKTLDELDKMTKEYTTRIEDMATKKEEEIMTV</sequence>
<dbReference type="Proteomes" id="UP000034795">
    <property type="component" value="Unassembled WGS sequence"/>
</dbReference>
<dbReference type="PANTHER" id="PTHR20982:SF3">
    <property type="entry name" value="MITOCHONDRIAL RIBOSOME RECYCLING FACTOR PSEUDO 1"/>
    <property type="match status" value="1"/>
</dbReference>
<organism evidence="5 6">
    <name type="scientific">Candidatus Uhrbacteria bacterium GW2011_GWE2_46_68</name>
    <dbReference type="NCBI Taxonomy" id="1618994"/>
    <lineage>
        <taxon>Bacteria</taxon>
        <taxon>Candidatus Uhriibacteriota</taxon>
    </lineage>
</organism>
<dbReference type="GO" id="GO:0005737">
    <property type="term" value="C:cytoplasm"/>
    <property type="evidence" value="ECO:0007669"/>
    <property type="project" value="UniProtKB-SubCell"/>
</dbReference>
<keyword evidence="2 3" id="KW-0648">Protein biosynthesis</keyword>
<proteinExistence type="inferred from homology"/>
<protein>
    <recommendedName>
        <fullName evidence="3">Ribosome-recycling factor</fullName>
        <shortName evidence="3">RRF</shortName>
    </recommendedName>
    <alternativeName>
        <fullName evidence="3">Ribosome-releasing factor</fullName>
    </alternativeName>
</protein>
<evidence type="ECO:0000313" key="6">
    <source>
        <dbReference type="Proteomes" id="UP000034795"/>
    </source>
</evidence>
<dbReference type="InterPro" id="IPR023584">
    <property type="entry name" value="Ribosome_recyc_fac_dom"/>
</dbReference>
<dbReference type="FunFam" id="3.30.1360.40:FF:000001">
    <property type="entry name" value="Ribosome-recycling factor"/>
    <property type="match status" value="1"/>
</dbReference>
<dbReference type="STRING" id="1618994.UX57_C0006G0009"/>
<dbReference type="GO" id="GO:0006415">
    <property type="term" value="P:translational termination"/>
    <property type="evidence" value="ECO:0007669"/>
    <property type="project" value="UniProtKB-UniRule"/>
</dbReference>
<comment type="function">
    <text evidence="3">Responsible for the release of ribosomes from messenger RNA at the termination of protein biosynthesis. May increase the efficiency of translation by recycling ribosomes from one round of translation to another.</text>
</comment>
<evidence type="ECO:0000256" key="2">
    <source>
        <dbReference type="ARBA" id="ARBA00022917"/>
    </source>
</evidence>
<name>A0A0G1Q7Z2_9BACT</name>
<comment type="similarity">
    <text evidence="1 3">Belongs to the RRF family.</text>
</comment>
<evidence type="ECO:0000313" key="5">
    <source>
        <dbReference type="EMBL" id="KKU41099.1"/>
    </source>
</evidence>
<dbReference type="EMBL" id="LCMS01000006">
    <property type="protein sequence ID" value="KKU41099.1"/>
    <property type="molecule type" value="Genomic_DNA"/>
</dbReference>
<evidence type="ECO:0000259" key="4">
    <source>
        <dbReference type="Pfam" id="PF01765"/>
    </source>
</evidence>
<dbReference type="AlphaFoldDB" id="A0A0G1Q7Z2"/>
<dbReference type="Pfam" id="PF01765">
    <property type="entry name" value="RRF"/>
    <property type="match status" value="1"/>
</dbReference>
<dbReference type="NCBIfam" id="TIGR00496">
    <property type="entry name" value="frr"/>
    <property type="match status" value="1"/>
</dbReference>
<dbReference type="Gene3D" id="3.30.1360.40">
    <property type="match status" value="1"/>
</dbReference>
<evidence type="ECO:0000256" key="1">
    <source>
        <dbReference type="ARBA" id="ARBA00005912"/>
    </source>
</evidence>
<dbReference type="GO" id="GO:0043023">
    <property type="term" value="F:ribosomal large subunit binding"/>
    <property type="evidence" value="ECO:0007669"/>
    <property type="project" value="TreeGrafter"/>
</dbReference>
<dbReference type="Gene3D" id="1.10.132.20">
    <property type="entry name" value="Ribosome-recycling factor"/>
    <property type="match status" value="1"/>
</dbReference>